<dbReference type="GO" id="GO:0006281">
    <property type="term" value="P:DNA repair"/>
    <property type="evidence" value="ECO:0007669"/>
    <property type="project" value="InterPro"/>
</dbReference>
<accession>A0A6J5P1T7</accession>
<dbReference type="SUPFAM" id="SSF103084">
    <property type="entry name" value="Holliday junction resolvase RusA"/>
    <property type="match status" value="1"/>
</dbReference>
<organism evidence="1">
    <name type="scientific">uncultured Caudovirales phage</name>
    <dbReference type="NCBI Taxonomy" id="2100421"/>
    <lineage>
        <taxon>Viruses</taxon>
        <taxon>Duplodnaviria</taxon>
        <taxon>Heunggongvirae</taxon>
        <taxon>Uroviricota</taxon>
        <taxon>Caudoviricetes</taxon>
        <taxon>Peduoviridae</taxon>
        <taxon>Maltschvirus</taxon>
        <taxon>Maltschvirus maltsch</taxon>
    </lineage>
</organism>
<dbReference type="GO" id="GO:0000287">
    <property type="term" value="F:magnesium ion binding"/>
    <property type="evidence" value="ECO:0007669"/>
    <property type="project" value="InterPro"/>
</dbReference>
<sequence>MNSLTITLPLPVKEVSQNSRCHFMTKARATKEQRALAGVACLKAWHGLMPFWERASFAVVAYFKTKRHPDPMNFIGSLKATADGIEDAGIVANDSGLWPLRPVFATDKLNPRVVITITEEVAS</sequence>
<gene>
    <name evidence="1" type="ORF">UFOVP813_6</name>
</gene>
<evidence type="ECO:0000313" key="1">
    <source>
        <dbReference type="EMBL" id="CAB4163195.1"/>
    </source>
</evidence>
<proteinExistence type="predicted"/>
<dbReference type="Gene3D" id="3.30.1330.70">
    <property type="entry name" value="Holliday junction resolvase RusA"/>
    <property type="match status" value="1"/>
</dbReference>
<reference evidence="1" key="1">
    <citation type="submission" date="2020-04" db="EMBL/GenBank/DDBJ databases">
        <authorList>
            <person name="Chiriac C."/>
            <person name="Salcher M."/>
            <person name="Ghai R."/>
            <person name="Kavagutti S V."/>
        </authorList>
    </citation>
    <scope>NUCLEOTIDE SEQUENCE</scope>
</reference>
<dbReference type="EMBL" id="LR796743">
    <property type="protein sequence ID" value="CAB4163195.1"/>
    <property type="molecule type" value="Genomic_DNA"/>
</dbReference>
<protein>
    <submittedName>
        <fullName evidence="1">Uncharacterized protein</fullName>
    </submittedName>
</protein>
<name>A0A6J5P1T7_9CAUD</name>
<dbReference type="InterPro" id="IPR036614">
    <property type="entry name" value="RusA-like_sf"/>
</dbReference>
<dbReference type="GO" id="GO:0006310">
    <property type="term" value="P:DNA recombination"/>
    <property type="evidence" value="ECO:0007669"/>
    <property type="project" value="InterPro"/>
</dbReference>